<dbReference type="InterPro" id="IPR036116">
    <property type="entry name" value="FN3_sf"/>
</dbReference>
<evidence type="ECO:0000259" key="8">
    <source>
        <dbReference type="PROSITE" id="PS50199"/>
    </source>
</evidence>
<keyword evidence="2 4" id="KW-0863">Zinc-finger</keyword>
<dbReference type="Gene3D" id="2.20.70.10">
    <property type="match status" value="2"/>
</dbReference>
<evidence type="ECO:0000256" key="1">
    <source>
        <dbReference type="ARBA" id="ARBA00022723"/>
    </source>
</evidence>
<evidence type="ECO:0000313" key="10">
    <source>
        <dbReference type="EMBL" id="KAK7240050.1"/>
    </source>
</evidence>
<dbReference type="PROSITE" id="PS50076">
    <property type="entry name" value="DNAJ_2"/>
    <property type="match status" value="1"/>
</dbReference>
<dbReference type="PANTHER" id="PTHR43908:SF3">
    <property type="entry name" value="AT29763P-RELATED"/>
    <property type="match status" value="1"/>
</dbReference>
<dbReference type="Gene3D" id="2.60.40.10">
    <property type="entry name" value="Immunoglobulins"/>
    <property type="match status" value="1"/>
</dbReference>
<gene>
    <name evidence="10" type="ORF">SO694_00119059</name>
</gene>
<name>A0ABR1FWA7_AURAN</name>
<feature type="compositionally biased region" description="Polar residues" evidence="5">
    <location>
        <begin position="149"/>
        <end position="165"/>
    </location>
</feature>
<keyword evidence="3" id="KW-0862">Zinc</keyword>
<dbReference type="InterPro" id="IPR001623">
    <property type="entry name" value="DnaJ_domain"/>
</dbReference>
<feature type="region of interest" description="Disordered" evidence="5">
    <location>
        <begin position="394"/>
        <end position="451"/>
    </location>
</feature>
<keyword evidence="1" id="KW-0479">Metal-binding</keyword>
<dbReference type="SUPFAM" id="SSF51045">
    <property type="entry name" value="WW domain"/>
    <property type="match status" value="2"/>
</dbReference>
<evidence type="ECO:0000256" key="3">
    <source>
        <dbReference type="ARBA" id="ARBA00022833"/>
    </source>
</evidence>
<sequence>MNIEVVPSAKVREAEALLRKGDGDSLRSGASSLLHCVGGDHGGAPTENGAPALNRLLRALTEDPYRCLGLERGCDGGAIKKAYRKLALRHHPDKNANKTTVLFAAVQAAYVLLSDESKRKGYDLRSERRDAQNEKLRRRKAEEDAAKRNGQSSKGMRRPPSTNSFHMPAQSKEESQQRDFNRRFYNEYRSSMGRGAPGGAARRAAAAAAGPAPAAGVAAAGAATARRTDTTVTIEWRPGESGAGAAASKAYELQWRLRGDGKAQAGAWESASQLILNTTCRKRNLRRRSCYEFRVRAASVSGWSPHSDPLVITTLAEAPGDAAPARPATSQAPSRGNGAQRDRRSAGELPAVGRRPAQGRGPWQCSVCKRSNGPGAAKCSVCGTKKDYDWAPAAGKGAADAAPRVRRASKPSDDDDDWGLDGDTWTFSERDVPSRPARESDVDYGDDASAAGGPACAARPTFWLNTAATCLHNVRREPIKGSPIVGHLVADTEVEVLAEAGNWIKCKYHRPYKSPDGAPQPRRPDKEGWCLKWDDASGAVYVVDDGNAYPSSGGDEGADDEVIYELRDEDNRLYYFNCYTGVSMWEPPEWTDSVDPASGAVYYTHSETGETQWERPFDFVPIVREELYSTPQARFIKSILSPKRSHHNMNHAMPGVGLPRV</sequence>
<feature type="compositionally biased region" description="Basic and acidic residues" evidence="5">
    <location>
        <begin position="123"/>
        <end position="147"/>
    </location>
</feature>
<dbReference type="PROSITE" id="PS50853">
    <property type="entry name" value="FN3"/>
    <property type="match status" value="1"/>
</dbReference>
<feature type="region of interest" description="Disordered" evidence="5">
    <location>
        <begin position="320"/>
        <end position="365"/>
    </location>
</feature>
<dbReference type="InterPro" id="IPR003961">
    <property type="entry name" value="FN3_dom"/>
</dbReference>
<dbReference type="Pfam" id="PF00397">
    <property type="entry name" value="WW"/>
    <property type="match status" value="1"/>
</dbReference>
<evidence type="ECO:0000256" key="5">
    <source>
        <dbReference type="SAM" id="MobiDB-lite"/>
    </source>
</evidence>
<reference evidence="10 11" key="1">
    <citation type="submission" date="2024-03" db="EMBL/GenBank/DDBJ databases">
        <title>Aureococcus anophagefferens CCMP1851 and Kratosvirus quantuckense: Draft genome of a second virus-susceptible host strain in the model system.</title>
        <authorList>
            <person name="Chase E."/>
            <person name="Truchon A.R."/>
            <person name="Schepens W."/>
            <person name="Wilhelm S.W."/>
        </authorList>
    </citation>
    <scope>NUCLEOTIDE SEQUENCE [LARGE SCALE GENOMIC DNA]</scope>
    <source>
        <strain evidence="10 11">CCMP1851</strain>
    </source>
</reference>
<feature type="region of interest" description="Disordered" evidence="5">
    <location>
        <begin position="123"/>
        <end position="179"/>
    </location>
</feature>
<evidence type="ECO:0000259" key="7">
    <source>
        <dbReference type="PROSITE" id="PS50076"/>
    </source>
</evidence>
<accession>A0ABR1FWA7</accession>
<dbReference type="CDD" id="cd06257">
    <property type="entry name" value="DnaJ"/>
    <property type="match status" value="1"/>
</dbReference>
<dbReference type="CDD" id="cd00063">
    <property type="entry name" value="FN3"/>
    <property type="match status" value="1"/>
</dbReference>
<feature type="compositionally biased region" description="Basic and acidic residues" evidence="5">
    <location>
        <begin position="428"/>
        <end position="441"/>
    </location>
</feature>
<protein>
    <submittedName>
        <fullName evidence="10">Uncharacterized protein</fullName>
    </submittedName>
</protein>
<feature type="domain" description="Fibronectin type-III" evidence="9">
    <location>
        <begin position="212"/>
        <end position="317"/>
    </location>
</feature>
<dbReference type="SMART" id="SM00456">
    <property type="entry name" value="WW"/>
    <property type="match status" value="1"/>
</dbReference>
<keyword evidence="11" id="KW-1185">Reference proteome</keyword>
<evidence type="ECO:0000256" key="4">
    <source>
        <dbReference type="PROSITE-ProRule" id="PRU00322"/>
    </source>
</evidence>
<dbReference type="PROSITE" id="PS50020">
    <property type="entry name" value="WW_DOMAIN_2"/>
    <property type="match status" value="1"/>
</dbReference>
<dbReference type="InterPro" id="IPR036869">
    <property type="entry name" value="J_dom_sf"/>
</dbReference>
<dbReference type="Pfam" id="PF00226">
    <property type="entry name" value="DnaJ"/>
    <property type="match status" value="1"/>
</dbReference>
<evidence type="ECO:0000259" key="6">
    <source>
        <dbReference type="PROSITE" id="PS50020"/>
    </source>
</evidence>
<dbReference type="PROSITE" id="PS01159">
    <property type="entry name" value="WW_DOMAIN_1"/>
    <property type="match status" value="1"/>
</dbReference>
<feature type="domain" description="RanBP2-type" evidence="8">
    <location>
        <begin position="359"/>
        <end position="388"/>
    </location>
</feature>
<dbReference type="Gene3D" id="1.10.287.110">
    <property type="entry name" value="DnaJ domain"/>
    <property type="match status" value="1"/>
</dbReference>
<feature type="domain" description="J" evidence="7">
    <location>
        <begin position="63"/>
        <end position="126"/>
    </location>
</feature>
<dbReference type="PROSITE" id="PS50199">
    <property type="entry name" value="ZF_RANBP2_2"/>
    <property type="match status" value="1"/>
</dbReference>
<dbReference type="PRINTS" id="PR00625">
    <property type="entry name" value="JDOMAIN"/>
</dbReference>
<dbReference type="SUPFAM" id="SSF49265">
    <property type="entry name" value="Fibronectin type III"/>
    <property type="match status" value="1"/>
</dbReference>
<dbReference type="InterPro" id="IPR001202">
    <property type="entry name" value="WW_dom"/>
</dbReference>
<dbReference type="Pfam" id="PF00041">
    <property type="entry name" value="fn3"/>
    <property type="match status" value="1"/>
</dbReference>
<dbReference type="Proteomes" id="UP001363151">
    <property type="component" value="Unassembled WGS sequence"/>
</dbReference>
<dbReference type="PANTHER" id="PTHR43908">
    <property type="entry name" value="AT29763P-RELATED"/>
    <property type="match status" value="1"/>
</dbReference>
<dbReference type="EMBL" id="JBBJCI010000218">
    <property type="protein sequence ID" value="KAK7240050.1"/>
    <property type="molecule type" value="Genomic_DNA"/>
</dbReference>
<dbReference type="PROSITE" id="PS01358">
    <property type="entry name" value="ZF_RANBP2_1"/>
    <property type="match status" value="1"/>
</dbReference>
<organism evidence="10 11">
    <name type="scientific">Aureococcus anophagefferens</name>
    <name type="common">Harmful bloom alga</name>
    <dbReference type="NCBI Taxonomy" id="44056"/>
    <lineage>
        <taxon>Eukaryota</taxon>
        <taxon>Sar</taxon>
        <taxon>Stramenopiles</taxon>
        <taxon>Ochrophyta</taxon>
        <taxon>Pelagophyceae</taxon>
        <taxon>Pelagomonadales</taxon>
        <taxon>Pelagomonadaceae</taxon>
        <taxon>Aureococcus</taxon>
    </lineage>
</organism>
<dbReference type="InterPro" id="IPR001876">
    <property type="entry name" value="Znf_RanBP2"/>
</dbReference>
<evidence type="ECO:0000259" key="9">
    <source>
        <dbReference type="PROSITE" id="PS50853"/>
    </source>
</evidence>
<dbReference type="InterPro" id="IPR036020">
    <property type="entry name" value="WW_dom_sf"/>
</dbReference>
<dbReference type="Gene3D" id="2.30.30.40">
    <property type="entry name" value="SH3 Domains"/>
    <property type="match status" value="1"/>
</dbReference>
<dbReference type="SUPFAM" id="SSF46565">
    <property type="entry name" value="Chaperone J-domain"/>
    <property type="match status" value="1"/>
</dbReference>
<proteinExistence type="predicted"/>
<dbReference type="SMART" id="SM00271">
    <property type="entry name" value="DnaJ"/>
    <property type="match status" value="1"/>
</dbReference>
<evidence type="ECO:0000313" key="11">
    <source>
        <dbReference type="Proteomes" id="UP001363151"/>
    </source>
</evidence>
<dbReference type="CDD" id="cd00201">
    <property type="entry name" value="WW"/>
    <property type="match status" value="2"/>
</dbReference>
<dbReference type="InterPro" id="IPR051100">
    <property type="entry name" value="DnaJ_subfamily_B/C"/>
</dbReference>
<evidence type="ECO:0000256" key="2">
    <source>
        <dbReference type="ARBA" id="ARBA00022771"/>
    </source>
</evidence>
<feature type="domain" description="WW" evidence="6">
    <location>
        <begin position="587"/>
        <end position="618"/>
    </location>
</feature>
<comment type="caution">
    <text evidence="10">The sequence shown here is derived from an EMBL/GenBank/DDBJ whole genome shotgun (WGS) entry which is preliminary data.</text>
</comment>
<dbReference type="InterPro" id="IPR013783">
    <property type="entry name" value="Ig-like_fold"/>
</dbReference>